<dbReference type="GO" id="GO:0016301">
    <property type="term" value="F:kinase activity"/>
    <property type="evidence" value="ECO:0007669"/>
    <property type="project" value="UniProtKB-KW"/>
</dbReference>
<dbReference type="InterPro" id="IPR011009">
    <property type="entry name" value="Kinase-like_dom_sf"/>
</dbReference>
<proteinExistence type="predicted"/>
<dbReference type="Pfam" id="PF01636">
    <property type="entry name" value="APH"/>
    <property type="match status" value="1"/>
</dbReference>
<dbReference type="InterPro" id="IPR052898">
    <property type="entry name" value="ACAD10-like"/>
</dbReference>
<dbReference type="RefSeq" id="WP_184070137.1">
    <property type="nucleotide sequence ID" value="NZ_JACHNZ010000031.1"/>
</dbReference>
<evidence type="ECO:0000313" key="3">
    <source>
        <dbReference type="Proteomes" id="UP000566324"/>
    </source>
</evidence>
<dbReference type="AlphaFoldDB" id="A0A7W7B2V7"/>
<dbReference type="PANTHER" id="PTHR47829">
    <property type="entry name" value="HYDROLASE, PUTATIVE (AFU_ORTHOLOGUE AFUA_1G12880)-RELATED"/>
    <property type="match status" value="1"/>
</dbReference>
<organism evidence="2 3">
    <name type="scientific">Sphingosinicella soli</name>
    <dbReference type="NCBI Taxonomy" id="333708"/>
    <lineage>
        <taxon>Bacteria</taxon>
        <taxon>Pseudomonadati</taxon>
        <taxon>Pseudomonadota</taxon>
        <taxon>Alphaproteobacteria</taxon>
        <taxon>Sphingomonadales</taxon>
        <taxon>Sphingosinicellaceae</taxon>
        <taxon>Sphingosinicella</taxon>
    </lineage>
</organism>
<dbReference type="Gene3D" id="3.30.200.20">
    <property type="entry name" value="Phosphorylase Kinase, domain 1"/>
    <property type="match status" value="1"/>
</dbReference>
<evidence type="ECO:0000313" key="2">
    <source>
        <dbReference type="EMBL" id="MBB4632968.1"/>
    </source>
</evidence>
<sequence>MSDKQEQFSGTQAVREAHRFDEARLAEWMQANVEGYKGPLTVAQFKGGQSNPTYKLATPAKNYVMRRKPPGQLLKSAHAVDREYKVISALYAQGFPVARAYGLCTDEDVIGTWFYVMDCVDGRVVWDTSFPGESNESRAAHFDAMNKTIADLHNFDPEAIGLGDYGKPGNYFARQIGRWAGQYKDDEQAGHFEEMDRLCEWLPANIPPGDETSVVHGDYRADNMIFHPTEPKVLAVLDWELSTLGHPLADFTYHLMMYRMPPEETAGLAGQDLAALGIPSETEYVEAYCRRTGRSGIANLDFYVAFNMFRLAAIIHGIKGRLIRGTAANAHAAAMSERLVPLAKLAWAQAEKAMKTG</sequence>
<keyword evidence="2" id="KW-0418">Kinase</keyword>
<dbReference type="InterPro" id="IPR002575">
    <property type="entry name" value="Aminoglycoside_PTrfase"/>
</dbReference>
<name>A0A7W7B2V7_9SPHN</name>
<keyword evidence="2" id="KW-0808">Transferase</keyword>
<dbReference type="Gene3D" id="3.90.1200.10">
    <property type="match status" value="1"/>
</dbReference>
<dbReference type="PANTHER" id="PTHR47829:SF3">
    <property type="entry name" value="AMINOGLYCOSIDE PHOSPHOTRANSFERASE DOMAIN-CONTAINING PROTEIN"/>
    <property type="match status" value="1"/>
</dbReference>
<evidence type="ECO:0000259" key="1">
    <source>
        <dbReference type="Pfam" id="PF01636"/>
    </source>
</evidence>
<dbReference type="InterPro" id="IPR041726">
    <property type="entry name" value="ACAD10_11_N"/>
</dbReference>
<dbReference type="SUPFAM" id="SSF56112">
    <property type="entry name" value="Protein kinase-like (PK-like)"/>
    <property type="match status" value="1"/>
</dbReference>
<reference evidence="2 3" key="1">
    <citation type="submission" date="2020-08" db="EMBL/GenBank/DDBJ databases">
        <title>Genomic Encyclopedia of Type Strains, Phase IV (KMG-IV): sequencing the most valuable type-strain genomes for metagenomic binning, comparative biology and taxonomic classification.</title>
        <authorList>
            <person name="Goeker M."/>
        </authorList>
    </citation>
    <scope>NUCLEOTIDE SEQUENCE [LARGE SCALE GENOMIC DNA]</scope>
    <source>
        <strain evidence="2 3">DSM 17328</strain>
    </source>
</reference>
<comment type="caution">
    <text evidence="2">The sequence shown here is derived from an EMBL/GenBank/DDBJ whole genome shotgun (WGS) entry which is preliminary data.</text>
</comment>
<keyword evidence="3" id="KW-1185">Reference proteome</keyword>
<accession>A0A7W7B2V7</accession>
<dbReference type="Proteomes" id="UP000566324">
    <property type="component" value="Unassembled WGS sequence"/>
</dbReference>
<dbReference type="CDD" id="cd05154">
    <property type="entry name" value="ACAD10_11_N-like"/>
    <property type="match status" value="1"/>
</dbReference>
<protein>
    <submittedName>
        <fullName evidence="2">Aminoglycoside phosphotransferase (APT) family kinase protein</fullName>
    </submittedName>
</protein>
<dbReference type="EMBL" id="JACHNZ010000031">
    <property type="protein sequence ID" value="MBB4632968.1"/>
    <property type="molecule type" value="Genomic_DNA"/>
</dbReference>
<feature type="domain" description="Aminoglycoside phosphotransferase" evidence="1">
    <location>
        <begin position="42"/>
        <end position="277"/>
    </location>
</feature>
<gene>
    <name evidence="2" type="ORF">GGQ98_002597</name>
</gene>